<keyword evidence="7" id="KW-0067">ATP-binding</keyword>
<gene>
    <name evidence="14" type="ORF">SELMODRAFT_60327</name>
</gene>
<dbReference type="FunCoup" id="D8QR98">
    <property type="interactions" value="3810"/>
</dbReference>
<keyword evidence="11" id="KW-0539">Nucleus</keyword>
<dbReference type="Gramene" id="EFJ36741">
    <property type="protein sequence ID" value="EFJ36741"/>
    <property type="gene ID" value="SELMODRAFT_60327"/>
</dbReference>
<dbReference type="InterPro" id="IPR027417">
    <property type="entry name" value="P-loop_NTPase"/>
</dbReference>
<evidence type="ECO:0000256" key="3">
    <source>
        <dbReference type="ARBA" id="ARBA00006793"/>
    </source>
</evidence>
<evidence type="ECO:0000256" key="2">
    <source>
        <dbReference type="ARBA" id="ARBA00004286"/>
    </source>
</evidence>
<dbReference type="GO" id="GO:0003684">
    <property type="term" value="F:damaged DNA binding"/>
    <property type="evidence" value="ECO:0000318"/>
    <property type="project" value="GO_Central"/>
</dbReference>
<keyword evidence="4" id="KW-0158">Chromosome</keyword>
<dbReference type="GO" id="GO:0005524">
    <property type="term" value="F:ATP binding"/>
    <property type="evidence" value="ECO:0007669"/>
    <property type="project" value="UniProtKB-KW"/>
</dbReference>
<dbReference type="AlphaFoldDB" id="D8QR98"/>
<dbReference type="InterPro" id="IPR003395">
    <property type="entry name" value="RecF/RecN/SMC_N"/>
</dbReference>
<dbReference type="GO" id="GO:0035861">
    <property type="term" value="C:site of double-strand break"/>
    <property type="evidence" value="ECO:0000318"/>
    <property type="project" value="GO_Central"/>
</dbReference>
<dbReference type="EMBL" id="GL377566">
    <property type="protein sequence ID" value="EFJ36741.1"/>
    <property type="molecule type" value="Genomic_DNA"/>
</dbReference>
<feature type="non-terminal residue" evidence="14">
    <location>
        <position position="1038"/>
    </location>
</feature>
<keyword evidence="15" id="KW-1185">Reference proteome</keyword>
<feature type="coiled-coil region" evidence="12">
    <location>
        <begin position="629"/>
        <end position="677"/>
    </location>
</feature>
<dbReference type="GO" id="GO:0030915">
    <property type="term" value="C:Smc5-Smc6 complex"/>
    <property type="evidence" value="ECO:0000318"/>
    <property type="project" value="GO_Central"/>
</dbReference>
<evidence type="ECO:0000256" key="9">
    <source>
        <dbReference type="ARBA" id="ARBA00023172"/>
    </source>
</evidence>
<dbReference type="PANTHER" id="PTHR19306">
    <property type="entry name" value="STRUCTURAL MAINTENANCE OF CHROMOSOMES 5,6 SMC5, SMC6"/>
    <property type="match status" value="1"/>
</dbReference>
<dbReference type="Proteomes" id="UP000001514">
    <property type="component" value="Unassembled WGS sequence"/>
</dbReference>
<dbReference type="GO" id="GO:0051276">
    <property type="term" value="P:chromosome organization"/>
    <property type="evidence" value="ECO:0007669"/>
    <property type="project" value="InterPro"/>
</dbReference>
<evidence type="ECO:0000256" key="5">
    <source>
        <dbReference type="ARBA" id="ARBA00022741"/>
    </source>
</evidence>
<evidence type="ECO:0000259" key="13">
    <source>
        <dbReference type="Pfam" id="PF02463"/>
    </source>
</evidence>
<sequence>AGIIARIRVENFMCHSNLSIDFVDNVNFITGQNGSGKSAILTALCIAFGIRARGTQRATSLNDFIKTGCSYALVVVEMKNEGCDSYKPERYGKMIIIERRITATASTTALKDEHGMDFFPYFFVSAKKEDLHDIIDHFNIDVENPCVIMSQDKSREFLHSGNDKEKFKFFYKATLLQHVSELLDANIGNIESCKVYLKANEETFRPYEQKLNKLDLEIRRAEKVDEMAQEVTNLRKKLAWSQVYDIDRKIEKAAGCAEKLRERIPVCQERIDAHKAILGEKRDAHSRKNTSISDLISRNDRAKEAQKKLYQDLTEVTQEKVQLEETLRSKVATLERKRGKKRSLEMHVREMKEKFEENTQVSSFGVCFSCDVLKVVQVEENERVEALRALENEIDLQKGERRSKSPIFLYQIEDRRGKVSDLNGYIRRLQNQQRNRLHAFGGEDVIKLLRSIENHENSFTRPPIGPIGAHVALAGDDTWALAVEVAVGRLLNAFVVTNHQDMLALRRLARNCNYTNLPIIIYNFEHPLLNLPPRMLPNPDLITVMSVLQSENHIVKNVLVDHGSVERQVLVENYQEGVRVVFNTRAPNVKEAFTRSGEKMFMRAGGQTTLPKDRNIRGGRLEAGIEQRITEAESDLSRVVEELRLLESQKRSAEASLQDLRRHLEKSRRANAEVSQSISRKELRLRDLKFQAEQAASATMPNTEELETEILVLQSSHAWKLIYIFLNQDTEAEARKLERVIEDLRNSTKDDAEALRKAADELQALQEEADEAANAVAHFTKIMKDRVLPELQIAEEELKRLQSEREENAQKASQICPEEEVERLGGVSDSTVKLNTSLERLMDQVSREERHITPVDELQRKKSKLEKKVFKKKHLHVDLKQRIEAIDDVYASRRSKFEHNTAYLSRQLRWRFNDHLKRKGFSGRVKIDYEAKTLKLEVQMPQDASNSAVKDTRALSGGERSFSTLCFALALHEMTESPFRAMDEFDVFMDAISRRISLETVVDFAIQEGSQWIFITPNDISSVKDHPKIKKQQMSAPR</sequence>
<evidence type="ECO:0000256" key="11">
    <source>
        <dbReference type="ARBA" id="ARBA00023242"/>
    </source>
</evidence>
<comment type="subcellular location">
    <subcellularLocation>
        <location evidence="2">Chromosome</location>
    </subcellularLocation>
    <subcellularLocation>
        <location evidence="1">Nucleus</location>
    </subcellularLocation>
</comment>
<dbReference type="HOGENOM" id="CLU_009063_1_0_1"/>
<evidence type="ECO:0000256" key="6">
    <source>
        <dbReference type="ARBA" id="ARBA00022763"/>
    </source>
</evidence>
<dbReference type="GO" id="GO:0003697">
    <property type="term" value="F:single-stranded DNA binding"/>
    <property type="evidence" value="ECO:0000318"/>
    <property type="project" value="GO_Central"/>
</dbReference>
<accession>D8QR98</accession>
<feature type="coiled-coil region" evidence="12">
    <location>
        <begin position="727"/>
        <end position="814"/>
    </location>
</feature>
<evidence type="ECO:0000256" key="1">
    <source>
        <dbReference type="ARBA" id="ARBA00004123"/>
    </source>
</evidence>
<evidence type="ECO:0000313" key="15">
    <source>
        <dbReference type="Proteomes" id="UP000001514"/>
    </source>
</evidence>
<feature type="domain" description="RecF/RecN/SMC N-terminal" evidence="13">
    <location>
        <begin position="4"/>
        <end position="1016"/>
    </location>
</feature>
<feature type="coiled-coil region" evidence="12">
    <location>
        <begin position="299"/>
        <end position="354"/>
    </location>
</feature>
<dbReference type="GO" id="GO:0005634">
    <property type="term" value="C:nucleus"/>
    <property type="evidence" value="ECO:0000318"/>
    <property type="project" value="GO_Central"/>
</dbReference>
<dbReference type="PANTHER" id="PTHR19306:SF6">
    <property type="entry name" value="STRUCTURAL MAINTENANCE OF CHROMOSOMES PROTEIN 6"/>
    <property type="match status" value="1"/>
</dbReference>
<evidence type="ECO:0000256" key="7">
    <source>
        <dbReference type="ARBA" id="ARBA00022840"/>
    </source>
</evidence>
<dbReference type="OMA" id="MCHDHFY"/>
<dbReference type="InterPro" id="IPR036277">
    <property type="entry name" value="SMC_hinge_sf"/>
</dbReference>
<dbReference type="eggNOG" id="KOG0250">
    <property type="taxonomic scope" value="Eukaryota"/>
</dbReference>
<dbReference type="STRING" id="88036.D8QR98"/>
<feature type="non-terminal residue" evidence="14">
    <location>
        <position position="1"/>
    </location>
</feature>
<protein>
    <recommendedName>
        <fullName evidence="13">RecF/RecN/SMC N-terminal domain-containing protein</fullName>
    </recommendedName>
</protein>
<dbReference type="SUPFAM" id="SSF52540">
    <property type="entry name" value="P-loop containing nucleoside triphosphate hydrolases"/>
    <property type="match status" value="1"/>
</dbReference>
<proteinExistence type="inferred from homology"/>
<dbReference type="InParanoid" id="D8QR98"/>
<dbReference type="Gene3D" id="3.40.50.300">
    <property type="entry name" value="P-loop containing nucleotide triphosphate hydrolases"/>
    <property type="match status" value="2"/>
</dbReference>
<evidence type="ECO:0000256" key="4">
    <source>
        <dbReference type="ARBA" id="ARBA00022454"/>
    </source>
</evidence>
<keyword evidence="5" id="KW-0547">Nucleotide-binding</keyword>
<keyword evidence="9" id="KW-0233">DNA recombination</keyword>
<dbReference type="Pfam" id="PF02463">
    <property type="entry name" value="SMC_N"/>
    <property type="match status" value="1"/>
</dbReference>
<keyword evidence="10" id="KW-0234">DNA repair</keyword>
<keyword evidence="6" id="KW-0227">DNA damage</keyword>
<dbReference type="SUPFAM" id="SSF75553">
    <property type="entry name" value="Smc hinge domain"/>
    <property type="match status" value="1"/>
</dbReference>
<organism evidence="15">
    <name type="scientific">Selaginella moellendorffii</name>
    <name type="common">Spikemoss</name>
    <dbReference type="NCBI Taxonomy" id="88036"/>
    <lineage>
        <taxon>Eukaryota</taxon>
        <taxon>Viridiplantae</taxon>
        <taxon>Streptophyta</taxon>
        <taxon>Embryophyta</taxon>
        <taxon>Tracheophyta</taxon>
        <taxon>Lycopodiopsida</taxon>
        <taxon>Selaginellales</taxon>
        <taxon>Selaginellaceae</taxon>
        <taxon>Selaginella</taxon>
    </lineage>
</organism>
<name>D8QR98_SELML</name>
<comment type="similarity">
    <text evidence="3">Belongs to the SMC family. SMC6 subfamily.</text>
</comment>
<evidence type="ECO:0000256" key="8">
    <source>
        <dbReference type="ARBA" id="ARBA00023054"/>
    </source>
</evidence>
<keyword evidence="8 12" id="KW-0175">Coiled coil</keyword>
<reference evidence="14 15" key="1">
    <citation type="journal article" date="2011" name="Science">
        <title>The Selaginella genome identifies genetic changes associated with the evolution of vascular plants.</title>
        <authorList>
            <person name="Banks J.A."/>
            <person name="Nishiyama T."/>
            <person name="Hasebe M."/>
            <person name="Bowman J.L."/>
            <person name="Gribskov M."/>
            <person name="dePamphilis C."/>
            <person name="Albert V.A."/>
            <person name="Aono N."/>
            <person name="Aoyama T."/>
            <person name="Ambrose B.A."/>
            <person name="Ashton N.W."/>
            <person name="Axtell M.J."/>
            <person name="Barker E."/>
            <person name="Barker M.S."/>
            <person name="Bennetzen J.L."/>
            <person name="Bonawitz N.D."/>
            <person name="Chapple C."/>
            <person name="Cheng C."/>
            <person name="Correa L.G."/>
            <person name="Dacre M."/>
            <person name="DeBarry J."/>
            <person name="Dreyer I."/>
            <person name="Elias M."/>
            <person name="Engstrom E.M."/>
            <person name="Estelle M."/>
            <person name="Feng L."/>
            <person name="Finet C."/>
            <person name="Floyd S.K."/>
            <person name="Frommer W.B."/>
            <person name="Fujita T."/>
            <person name="Gramzow L."/>
            <person name="Gutensohn M."/>
            <person name="Harholt J."/>
            <person name="Hattori M."/>
            <person name="Heyl A."/>
            <person name="Hirai T."/>
            <person name="Hiwatashi Y."/>
            <person name="Ishikawa M."/>
            <person name="Iwata M."/>
            <person name="Karol K.G."/>
            <person name="Koehler B."/>
            <person name="Kolukisaoglu U."/>
            <person name="Kubo M."/>
            <person name="Kurata T."/>
            <person name="Lalonde S."/>
            <person name="Li K."/>
            <person name="Li Y."/>
            <person name="Litt A."/>
            <person name="Lyons E."/>
            <person name="Manning G."/>
            <person name="Maruyama T."/>
            <person name="Michael T.P."/>
            <person name="Mikami K."/>
            <person name="Miyazaki S."/>
            <person name="Morinaga S."/>
            <person name="Murata T."/>
            <person name="Mueller-Roeber B."/>
            <person name="Nelson D.R."/>
            <person name="Obara M."/>
            <person name="Oguri Y."/>
            <person name="Olmstead R.G."/>
            <person name="Onodera N."/>
            <person name="Petersen B.L."/>
            <person name="Pils B."/>
            <person name="Prigge M."/>
            <person name="Rensing S.A."/>
            <person name="Riano-Pachon D.M."/>
            <person name="Roberts A.W."/>
            <person name="Sato Y."/>
            <person name="Scheller H.V."/>
            <person name="Schulz B."/>
            <person name="Schulz C."/>
            <person name="Shakirov E.V."/>
            <person name="Shibagaki N."/>
            <person name="Shinohara N."/>
            <person name="Shippen D.E."/>
            <person name="Soerensen I."/>
            <person name="Sotooka R."/>
            <person name="Sugimoto N."/>
            <person name="Sugita M."/>
            <person name="Sumikawa N."/>
            <person name="Tanurdzic M."/>
            <person name="Theissen G."/>
            <person name="Ulvskov P."/>
            <person name="Wakazuki S."/>
            <person name="Weng J.K."/>
            <person name="Willats W.W."/>
            <person name="Wipf D."/>
            <person name="Wolf P.G."/>
            <person name="Yang L."/>
            <person name="Zimmer A.D."/>
            <person name="Zhu Q."/>
            <person name="Mitros T."/>
            <person name="Hellsten U."/>
            <person name="Loque D."/>
            <person name="Otillar R."/>
            <person name="Salamov A."/>
            <person name="Schmutz J."/>
            <person name="Shapiro H."/>
            <person name="Lindquist E."/>
            <person name="Lucas S."/>
            <person name="Rokhsar D."/>
            <person name="Grigoriev I.V."/>
        </authorList>
    </citation>
    <scope>NUCLEOTIDE SEQUENCE [LARGE SCALE GENOMIC DNA]</scope>
</reference>
<evidence type="ECO:0000256" key="10">
    <source>
        <dbReference type="ARBA" id="ARBA00023204"/>
    </source>
</evidence>
<evidence type="ECO:0000313" key="14">
    <source>
        <dbReference type="EMBL" id="EFJ36741.1"/>
    </source>
</evidence>
<dbReference type="GO" id="GO:0000724">
    <property type="term" value="P:double-strand break repair via homologous recombination"/>
    <property type="evidence" value="ECO:0000318"/>
    <property type="project" value="GO_Central"/>
</dbReference>
<evidence type="ECO:0000256" key="12">
    <source>
        <dbReference type="SAM" id="Coils"/>
    </source>
</evidence>
<dbReference type="KEGG" id="smo:SELMODRAFT_60327"/>